<gene>
    <name evidence="2" type="ORF">RF55_26620</name>
</gene>
<dbReference type="Proteomes" id="UP000036403">
    <property type="component" value="Unassembled WGS sequence"/>
</dbReference>
<reference evidence="2 3" key="1">
    <citation type="submission" date="2015-04" db="EMBL/GenBank/DDBJ databases">
        <title>Lasius niger genome sequencing.</title>
        <authorList>
            <person name="Konorov E.A."/>
            <person name="Nikitin M.A."/>
            <person name="Kirill M.V."/>
            <person name="Chang P."/>
        </authorList>
    </citation>
    <scope>NUCLEOTIDE SEQUENCE [LARGE SCALE GENOMIC DNA]</scope>
    <source>
        <tissue evidence="2">Whole</tissue>
    </source>
</reference>
<keyword evidence="3" id="KW-1185">Reference proteome</keyword>
<feature type="compositionally biased region" description="Polar residues" evidence="1">
    <location>
        <begin position="67"/>
        <end position="81"/>
    </location>
</feature>
<evidence type="ECO:0000313" key="2">
    <source>
        <dbReference type="EMBL" id="KMQ81354.1"/>
    </source>
</evidence>
<dbReference type="PaxDb" id="67767-A0A0J7JTK3"/>
<sequence>MEHSKKFVLLPIDRAQHFSDSHESELDLEMKKLLNLKAPDSEKATLYKQILQKYVKFPEMNAIHPSPEQQQQLQAPTSQDRNLPDIGKC</sequence>
<dbReference type="AlphaFoldDB" id="A0A0J7JTK3"/>
<comment type="caution">
    <text evidence="2">The sequence shown here is derived from an EMBL/GenBank/DDBJ whole genome shotgun (WGS) entry which is preliminary data.</text>
</comment>
<dbReference type="STRING" id="67767.A0A0J7JTK3"/>
<accession>A0A0J7JTK3</accession>
<proteinExistence type="predicted"/>
<dbReference type="OrthoDB" id="6426908at2759"/>
<name>A0A0J7JTK3_LASNI</name>
<protein>
    <submittedName>
        <fullName evidence="2">Membrane protein</fullName>
    </submittedName>
</protein>
<feature type="region of interest" description="Disordered" evidence="1">
    <location>
        <begin position="61"/>
        <end position="89"/>
    </location>
</feature>
<dbReference type="EMBL" id="LBMM01036471">
    <property type="protein sequence ID" value="KMQ81354.1"/>
    <property type="molecule type" value="Genomic_DNA"/>
</dbReference>
<organism evidence="2 3">
    <name type="scientific">Lasius niger</name>
    <name type="common">Black garden ant</name>
    <dbReference type="NCBI Taxonomy" id="67767"/>
    <lineage>
        <taxon>Eukaryota</taxon>
        <taxon>Metazoa</taxon>
        <taxon>Ecdysozoa</taxon>
        <taxon>Arthropoda</taxon>
        <taxon>Hexapoda</taxon>
        <taxon>Insecta</taxon>
        <taxon>Pterygota</taxon>
        <taxon>Neoptera</taxon>
        <taxon>Endopterygota</taxon>
        <taxon>Hymenoptera</taxon>
        <taxon>Apocrita</taxon>
        <taxon>Aculeata</taxon>
        <taxon>Formicoidea</taxon>
        <taxon>Formicidae</taxon>
        <taxon>Formicinae</taxon>
        <taxon>Lasius</taxon>
        <taxon>Lasius</taxon>
    </lineage>
</organism>
<evidence type="ECO:0000256" key="1">
    <source>
        <dbReference type="SAM" id="MobiDB-lite"/>
    </source>
</evidence>
<feature type="non-terminal residue" evidence="2">
    <location>
        <position position="89"/>
    </location>
</feature>
<evidence type="ECO:0000313" key="3">
    <source>
        <dbReference type="Proteomes" id="UP000036403"/>
    </source>
</evidence>